<evidence type="ECO:0000256" key="1">
    <source>
        <dbReference type="SAM" id="MobiDB-lite"/>
    </source>
</evidence>
<name>A0AAN7HAD8_9PEZI</name>
<feature type="compositionally biased region" description="Polar residues" evidence="1">
    <location>
        <begin position="9"/>
        <end position="19"/>
    </location>
</feature>
<sequence>MSPGKKSKTSPPRNETPEQATLRRLREFRNVRQQYFANLARWRREREDILAELRPAHDRAQRSHEAVMALSEKIDRMEMEIVLLADTASETKRRRQQGRRPEDEYHNTVSAAEKKRHEEEKKQRRKLLQREVQEMKRLYASYESEDQADAKEYKKLERELEANKGHIASVERNIAELDRQIEQLERQLQQAEREQHGRDRHRRHDDRDPKGPPPGGSGGGSAGGYKNTGVWDAYTASRAHGRGGGYSRQTYRSGSGGGGGYGYRYEP</sequence>
<comment type="caution">
    <text evidence="2">The sequence shown here is derived from an EMBL/GenBank/DDBJ whole genome shotgun (WGS) entry which is preliminary data.</text>
</comment>
<accession>A0AAN7HAD8</accession>
<feature type="region of interest" description="Disordered" evidence="1">
    <location>
        <begin position="1"/>
        <end position="23"/>
    </location>
</feature>
<keyword evidence="3" id="KW-1185">Reference proteome</keyword>
<reference evidence="2" key="1">
    <citation type="journal article" date="2023" name="Mol. Phylogenet. Evol.">
        <title>Genome-scale phylogeny and comparative genomics of the fungal order Sordariales.</title>
        <authorList>
            <person name="Hensen N."/>
            <person name="Bonometti L."/>
            <person name="Westerberg I."/>
            <person name="Brannstrom I.O."/>
            <person name="Guillou S."/>
            <person name="Cros-Aarteil S."/>
            <person name="Calhoun S."/>
            <person name="Haridas S."/>
            <person name="Kuo A."/>
            <person name="Mondo S."/>
            <person name="Pangilinan J."/>
            <person name="Riley R."/>
            <person name="LaButti K."/>
            <person name="Andreopoulos B."/>
            <person name="Lipzen A."/>
            <person name="Chen C."/>
            <person name="Yan M."/>
            <person name="Daum C."/>
            <person name="Ng V."/>
            <person name="Clum A."/>
            <person name="Steindorff A."/>
            <person name="Ohm R.A."/>
            <person name="Martin F."/>
            <person name="Silar P."/>
            <person name="Natvig D.O."/>
            <person name="Lalanne C."/>
            <person name="Gautier V."/>
            <person name="Ament-Velasquez S.L."/>
            <person name="Kruys A."/>
            <person name="Hutchinson M.I."/>
            <person name="Powell A.J."/>
            <person name="Barry K."/>
            <person name="Miller A.N."/>
            <person name="Grigoriev I.V."/>
            <person name="Debuchy R."/>
            <person name="Gladieux P."/>
            <person name="Hiltunen Thoren M."/>
            <person name="Johannesson H."/>
        </authorList>
    </citation>
    <scope>NUCLEOTIDE SEQUENCE</scope>
    <source>
        <strain evidence="2">CBS 532.94</strain>
    </source>
</reference>
<feature type="compositionally biased region" description="Gly residues" evidence="1">
    <location>
        <begin position="254"/>
        <end position="267"/>
    </location>
</feature>
<feature type="compositionally biased region" description="Basic and acidic residues" evidence="1">
    <location>
        <begin position="99"/>
        <end position="125"/>
    </location>
</feature>
<protein>
    <submittedName>
        <fullName evidence="2">Uncharacterized protein</fullName>
    </submittedName>
</protein>
<dbReference type="Proteomes" id="UP001303760">
    <property type="component" value="Unassembled WGS sequence"/>
</dbReference>
<feature type="compositionally biased region" description="Basic and acidic residues" evidence="1">
    <location>
        <begin position="187"/>
        <end position="197"/>
    </location>
</feature>
<evidence type="ECO:0000313" key="3">
    <source>
        <dbReference type="Proteomes" id="UP001303760"/>
    </source>
</evidence>
<evidence type="ECO:0000313" key="2">
    <source>
        <dbReference type="EMBL" id="KAK4237602.1"/>
    </source>
</evidence>
<organism evidence="2 3">
    <name type="scientific">Achaetomium macrosporum</name>
    <dbReference type="NCBI Taxonomy" id="79813"/>
    <lineage>
        <taxon>Eukaryota</taxon>
        <taxon>Fungi</taxon>
        <taxon>Dikarya</taxon>
        <taxon>Ascomycota</taxon>
        <taxon>Pezizomycotina</taxon>
        <taxon>Sordariomycetes</taxon>
        <taxon>Sordariomycetidae</taxon>
        <taxon>Sordariales</taxon>
        <taxon>Chaetomiaceae</taxon>
        <taxon>Achaetomium</taxon>
    </lineage>
</organism>
<feature type="region of interest" description="Disordered" evidence="1">
    <location>
        <begin position="88"/>
        <end position="125"/>
    </location>
</feature>
<proteinExistence type="predicted"/>
<dbReference type="AlphaFoldDB" id="A0AAN7HAD8"/>
<feature type="region of interest" description="Disordered" evidence="1">
    <location>
        <begin position="187"/>
        <end position="267"/>
    </location>
</feature>
<reference evidence="2" key="2">
    <citation type="submission" date="2023-05" db="EMBL/GenBank/DDBJ databases">
        <authorList>
            <consortium name="Lawrence Berkeley National Laboratory"/>
            <person name="Steindorff A."/>
            <person name="Hensen N."/>
            <person name="Bonometti L."/>
            <person name="Westerberg I."/>
            <person name="Brannstrom I.O."/>
            <person name="Guillou S."/>
            <person name="Cros-Aarteil S."/>
            <person name="Calhoun S."/>
            <person name="Haridas S."/>
            <person name="Kuo A."/>
            <person name="Mondo S."/>
            <person name="Pangilinan J."/>
            <person name="Riley R."/>
            <person name="Labutti K."/>
            <person name="Andreopoulos B."/>
            <person name="Lipzen A."/>
            <person name="Chen C."/>
            <person name="Yanf M."/>
            <person name="Daum C."/>
            <person name="Ng V."/>
            <person name="Clum A."/>
            <person name="Ohm R."/>
            <person name="Martin F."/>
            <person name="Silar P."/>
            <person name="Natvig D."/>
            <person name="Lalanne C."/>
            <person name="Gautier V."/>
            <person name="Ament-Velasquez S.L."/>
            <person name="Kruys A."/>
            <person name="Hutchinson M.I."/>
            <person name="Powell A.J."/>
            <person name="Barry K."/>
            <person name="Miller A.N."/>
            <person name="Grigoriev I.V."/>
            <person name="Debuchy R."/>
            <person name="Gladieux P."/>
            <person name="Thoren M.H."/>
            <person name="Johannesson H."/>
        </authorList>
    </citation>
    <scope>NUCLEOTIDE SEQUENCE</scope>
    <source>
        <strain evidence="2">CBS 532.94</strain>
    </source>
</reference>
<gene>
    <name evidence="2" type="ORF">C8A03DRAFT_34455</name>
</gene>
<dbReference type="EMBL" id="MU860131">
    <property type="protein sequence ID" value="KAK4237602.1"/>
    <property type="molecule type" value="Genomic_DNA"/>
</dbReference>